<dbReference type="InterPro" id="IPR056594">
    <property type="entry name" value="AT5G49610-like_b-prop"/>
</dbReference>
<organism evidence="3 4">
    <name type="scientific">Eragrostis curvula</name>
    <name type="common">weeping love grass</name>
    <dbReference type="NCBI Taxonomy" id="38414"/>
    <lineage>
        <taxon>Eukaryota</taxon>
        <taxon>Viridiplantae</taxon>
        <taxon>Streptophyta</taxon>
        <taxon>Embryophyta</taxon>
        <taxon>Tracheophyta</taxon>
        <taxon>Spermatophyta</taxon>
        <taxon>Magnoliopsida</taxon>
        <taxon>Liliopsida</taxon>
        <taxon>Poales</taxon>
        <taxon>Poaceae</taxon>
        <taxon>PACMAD clade</taxon>
        <taxon>Chloridoideae</taxon>
        <taxon>Eragrostideae</taxon>
        <taxon>Eragrostidinae</taxon>
        <taxon>Eragrostis</taxon>
    </lineage>
</organism>
<dbReference type="PANTHER" id="PTHR32133:SF134">
    <property type="entry name" value="OS05G0320100 PROTEIN"/>
    <property type="match status" value="1"/>
</dbReference>
<dbReference type="SUPFAM" id="SSF81383">
    <property type="entry name" value="F-box domain"/>
    <property type="match status" value="2"/>
</dbReference>
<reference evidence="3 4" key="1">
    <citation type="journal article" date="2019" name="Sci. Rep.">
        <title>A high-quality genome of Eragrostis curvula grass provides insights into Poaceae evolution and supports new strategies to enhance forage quality.</title>
        <authorList>
            <person name="Carballo J."/>
            <person name="Santos B.A.C.M."/>
            <person name="Zappacosta D."/>
            <person name="Garbus I."/>
            <person name="Selva J.P."/>
            <person name="Gallo C.A."/>
            <person name="Diaz A."/>
            <person name="Albertini E."/>
            <person name="Caccamo M."/>
            <person name="Echenique V."/>
        </authorList>
    </citation>
    <scope>NUCLEOTIDE SEQUENCE [LARGE SCALE GENOMIC DNA]</scope>
    <source>
        <strain evidence="4">cv. Victoria</strain>
        <tissue evidence="3">Leaf</tissue>
    </source>
</reference>
<dbReference type="EMBL" id="RWGY01000029">
    <property type="protein sequence ID" value="TVU19015.1"/>
    <property type="molecule type" value="Genomic_DNA"/>
</dbReference>
<gene>
    <name evidence="3" type="ORF">EJB05_35138</name>
</gene>
<feature type="domain" description="F-box" evidence="2">
    <location>
        <begin position="370"/>
        <end position="414"/>
    </location>
</feature>
<proteinExistence type="predicted"/>
<dbReference type="AlphaFoldDB" id="A0A5J9U606"/>
<dbReference type="Proteomes" id="UP000324897">
    <property type="component" value="Chromosome 7"/>
</dbReference>
<evidence type="ECO:0000256" key="1">
    <source>
        <dbReference type="SAM" id="MobiDB-lite"/>
    </source>
</evidence>
<dbReference type="PANTHER" id="PTHR32133">
    <property type="entry name" value="OS07G0120400 PROTEIN"/>
    <property type="match status" value="1"/>
</dbReference>
<dbReference type="SMART" id="SM00256">
    <property type="entry name" value="FBOX"/>
    <property type="match status" value="2"/>
</dbReference>
<feature type="non-terminal residue" evidence="3">
    <location>
        <position position="1"/>
    </location>
</feature>
<evidence type="ECO:0000313" key="4">
    <source>
        <dbReference type="Proteomes" id="UP000324897"/>
    </source>
</evidence>
<evidence type="ECO:0000259" key="2">
    <source>
        <dbReference type="SMART" id="SM00256"/>
    </source>
</evidence>
<dbReference type="InterPro" id="IPR036047">
    <property type="entry name" value="F-box-like_dom_sf"/>
</dbReference>
<dbReference type="OrthoDB" id="10605343at2759"/>
<dbReference type="Gene3D" id="1.20.1280.50">
    <property type="match status" value="2"/>
</dbReference>
<feature type="compositionally biased region" description="Polar residues" evidence="1">
    <location>
        <begin position="10"/>
        <end position="22"/>
    </location>
</feature>
<feature type="domain" description="F-box" evidence="2">
    <location>
        <begin position="829"/>
        <end position="873"/>
    </location>
</feature>
<keyword evidence="4" id="KW-1185">Reference proteome</keyword>
<comment type="caution">
    <text evidence="3">The sequence shown here is derived from an EMBL/GenBank/DDBJ whole genome shotgun (WGS) entry which is preliminary data.</text>
</comment>
<evidence type="ECO:0000313" key="3">
    <source>
        <dbReference type="EMBL" id="TVU19015.1"/>
    </source>
</evidence>
<protein>
    <recommendedName>
        <fullName evidence="2">F-box domain-containing protein</fullName>
    </recommendedName>
</protein>
<dbReference type="Pfam" id="PF23635">
    <property type="entry name" value="Beta-prop_AT5G49610-like"/>
    <property type="match status" value="2"/>
</dbReference>
<dbReference type="InterPro" id="IPR001810">
    <property type="entry name" value="F-box_dom"/>
</dbReference>
<name>A0A5J9U606_9POAL</name>
<sequence length="1203" mass="135082">MVALERRTRQTLPRSSPESEQAPTDFDWDGGPFFVPTLLAPDRIPPNHFVSPERPGELLTLLSCRHGLVLFINHKRLEALVFDPVTARRCCIAFPPEVNVIDSYQTYHGALIRDFVLFVILVFKSSLASAWLYESGPGKWRKITSAVVPTSLVQPSVLVGNALYWIFTRAGGTILELDMDRQSLDVIQHPKDIQVTQKTYFQVLRADDGGLGLALDGLISLTPSMETRPTSIVGVDEDSDVIFLWSTIGVFMIHLESLQFMKLPKDSWRCSYFPYRSFYTAGCGIDDVSDTAEKVPAAAYQVWQDVNFGQEMGRHSVLYQTMRSLPSSSDGAVAGGIGRAPATSSPYAAGTTISTFQMSEGRASPAPASLPDNDDMLQEILLRLPPLPSSLPRASLVCKRWRRLLSDPGFLRRFRVHHRTPPLLGYFYESYTSLVFVPMLDPPNRIPSARFSLPQRTSRSWTFLGCRHGLAAFLDVTRREAVVWEPFTGSQCHIPFPPEVKFDKDHYALNGGVLSATGKYGDGYVRNDRQMSPFKLALLFCNAECKVACASIYESESGKWGSISSIAIPEYGGYLFDPAVLVGNALYWFLCWRGNILEFDLDTQSLAIIQMPEDARFTDESSFKVLGTEDRGVCLAIISEQSMQLWGRKANSNGTNRWVLQKTVELDQLLSVRRSRSSFPTSILGFDEDSGVIFLLMDRDIFTIKLQSMQFKKHSCCATEYLYPYRSFYAAGVVFRLGQDEEMEVGVIRSVFCLESLDWGNGTLALDGAVAGGFGNFLSSYGDDQWVLLRCQSSKIFPADYGFVQFLPFAAISAVQMREGRASPAPASLPDNEDMLQEILLRLPPLPSSLPRASLVCKRWRRLLLDPQFIRHFRAHHQTPPLLGYFYKSFTEPVFVPMLDPPNHIPSARFSLPEPTSRSWTFLGCRHGLTAFLDVTRMEAVVWEPVTGSQCRFPLPQEVKFDEEHYIFNGAVLSATGNYADGYVHSDRQISPFKLVLLFNNGEEKVACASIYESESRKWGNVSSIAIPDRHYLYDPAVLVGNALYWFLCWGGDILEFDLDTQSLAMIQRPENAHFTGQSFFNVLGTDGGLILAIVSKQSMQLWGRKANSNGTIRWVLQKTVELDQLLSVRPSRYAHPTTILGFDEDGSVIFLLMDGDIFTIKLESMQFEKHPLKYFIAKYYPYRSFYAAGCDISGGDERPEMS</sequence>
<feature type="region of interest" description="Disordered" evidence="1">
    <location>
        <begin position="1"/>
        <end position="29"/>
    </location>
</feature>
<dbReference type="Gramene" id="TVU19015">
    <property type="protein sequence ID" value="TVU19015"/>
    <property type="gene ID" value="EJB05_35138"/>
</dbReference>
<accession>A0A5J9U606</accession>
<dbReference type="Pfam" id="PF00646">
    <property type="entry name" value="F-box"/>
    <property type="match status" value="2"/>
</dbReference>